<gene>
    <name evidence="1" type="ORF">GCM10009105_10560</name>
</gene>
<comment type="caution">
    <text evidence="1">The sequence shown here is derived from an EMBL/GenBank/DDBJ whole genome shotgun (WGS) entry which is preliminary data.</text>
</comment>
<dbReference type="EMBL" id="BAAAEU010000005">
    <property type="protein sequence ID" value="GAA0709824.1"/>
    <property type="molecule type" value="Genomic_DNA"/>
</dbReference>
<sequence>MELLGIKDGPRRTTMLTDLTRQLDVWASELANAKNVLLRSDFISLAAPLAKRAGTFSNVLQRADGHLTLLMEYQRFVNFEVLHCQLQGFQDFLGWLQQESSKKGGERSSYRKQCNARWKDALTSWFDARHKPSSGQATEQQRRRFLLIIQRVVERAVKTFSQIPANTGKK</sequence>
<evidence type="ECO:0000313" key="2">
    <source>
        <dbReference type="Proteomes" id="UP001501523"/>
    </source>
</evidence>
<keyword evidence="2" id="KW-1185">Reference proteome</keyword>
<dbReference type="Proteomes" id="UP001501523">
    <property type="component" value="Unassembled WGS sequence"/>
</dbReference>
<accession>A0ABN1IE29</accession>
<proteinExistence type="predicted"/>
<reference evidence="1 2" key="1">
    <citation type="journal article" date="2019" name="Int. J. Syst. Evol. Microbiol.">
        <title>The Global Catalogue of Microorganisms (GCM) 10K type strain sequencing project: providing services to taxonomists for standard genome sequencing and annotation.</title>
        <authorList>
            <consortium name="The Broad Institute Genomics Platform"/>
            <consortium name="The Broad Institute Genome Sequencing Center for Infectious Disease"/>
            <person name="Wu L."/>
            <person name="Ma J."/>
        </authorList>
    </citation>
    <scope>NUCLEOTIDE SEQUENCE [LARGE SCALE GENOMIC DNA]</scope>
    <source>
        <strain evidence="1 2">JCM 15421</strain>
    </source>
</reference>
<name>A0ABN1IE29_9GAMM</name>
<protein>
    <submittedName>
        <fullName evidence="1">Uncharacterized protein</fullName>
    </submittedName>
</protein>
<organism evidence="1 2">
    <name type="scientific">Dokdonella soli</name>
    <dbReference type="NCBI Taxonomy" id="529810"/>
    <lineage>
        <taxon>Bacteria</taxon>
        <taxon>Pseudomonadati</taxon>
        <taxon>Pseudomonadota</taxon>
        <taxon>Gammaproteobacteria</taxon>
        <taxon>Lysobacterales</taxon>
        <taxon>Rhodanobacteraceae</taxon>
        <taxon>Dokdonella</taxon>
    </lineage>
</organism>
<evidence type="ECO:0000313" key="1">
    <source>
        <dbReference type="EMBL" id="GAA0709824.1"/>
    </source>
</evidence>